<dbReference type="AlphaFoldDB" id="A0A7X0SQN9"/>
<proteinExistence type="predicted"/>
<reference evidence="1 2" key="1">
    <citation type="submission" date="2020-08" db="EMBL/GenBank/DDBJ databases">
        <title>Cohnella phylogeny.</title>
        <authorList>
            <person name="Dunlap C."/>
        </authorList>
    </citation>
    <scope>NUCLEOTIDE SEQUENCE [LARGE SCALE GENOMIC DNA]</scope>
    <source>
        <strain evidence="1 2">CBP 2801</strain>
    </source>
</reference>
<evidence type="ECO:0000313" key="1">
    <source>
        <dbReference type="EMBL" id="MBB6734368.1"/>
    </source>
</evidence>
<keyword evidence="2" id="KW-1185">Reference proteome</keyword>
<comment type="caution">
    <text evidence="1">The sequence shown here is derived from an EMBL/GenBank/DDBJ whole genome shotgun (WGS) entry which is preliminary data.</text>
</comment>
<accession>A0A7X0SQN9</accession>
<keyword evidence="1" id="KW-0808">Transferase</keyword>
<sequence>MDIILSAIAHRTGSTLVQRIFNKRAGTLIWGEHGGIVSQFVRIRALAEHFAVHGKAEKKAYFGSGENANTWIANMSPEPERIGEGVVQAVRAFFAAAYAEYRESHDRIGFKEVRYGKPEIELLKSCYPAATIVLLVRHPVDVWRSAAEFWSGDADLFARIWNERAIAYAKLRDPERGTHLVRYEDIVARDENTISLLSELAEIPRPEIEKVLGVRLNSTRTERSEEDVDRIRSVCQDGLTRLGYGE</sequence>
<dbReference type="SUPFAM" id="SSF52540">
    <property type="entry name" value="P-loop containing nucleoside triphosphate hydrolases"/>
    <property type="match status" value="1"/>
</dbReference>
<dbReference type="EMBL" id="JACJVO010000033">
    <property type="protein sequence ID" value="MBB6734368.1"/>
    <property type="molecule type" value="Genomic_DNA"/>
</dbReference>
<name>A0A7X0SQN9_9BACL</name>
<dbReference type="InterPro" id="IPR027417">
    <property type="entry name" value="P-loop_NTPase"/>
</dbReference>
<dbReference type="GO" id="GO:0016740">
    <property type="term" value="F:transferase activity"/>
    <property type="evidence" value="ECO:0007669"/>
    <property type="project" value="UniProtKB-KW"/>
</dbReference>
<organism evidence="1 2">
    <name type="scientific">Cohnella zeiphila</name>
    <dbReference type="NCBI Taxonomy" id="2761120"/>
    <lineage>
        <taxon>Bacteria</taxon>
        <taxon>Bacillati</taxon>
        <taxon>Bacillota</taxon>
        <taxon>Bacilli</taxon>
        <taxon>Bacillales</taxon>
        <taxon>Paenibacillaceae</taxon>
        <taxon>Cohnella</taxon>
    </lineage>
</organism>
<gene>
    <name evidence="1" type="ORF">H7C18_25925</name>
</gene>
<dbReference type="Pfam" id="PF13469">
    <property type="entry name" value="Sulfotransfer_3"/>
    <property type="match status" value="1"/>
</dbReference>
<protein>
    <submittedName>
        <fullName evidence="1">Sulfotransferase</fullName>
    </submittedName>
</protein>
<dbReference type="Gene3D" id="3.40.50.300">
    <property type="entry name" value="P-loop containing nucleotide triphosphate hydrolases"/>
    <property type="match status" value="1"/>
</dbReference>
<evidence type="ECO:0000313" key="2">
    <source>
        <dbReference type="Proteomes" id="UP000564644"/>
    </source>
</evidence>
<dbReference type="Proteomes" id="UP000564644">
    <property type="component" value="Unassembled WGS sequence"/>
</dbReference>
<dbReference type="RefSeq" id="WP_185132033.1">
    <property type="nucleotide sequence ID" value="NZ_JACJVO010000033.1"/>
</dbReference>